<accession>A0AAJ1SZF9</accession>
<name>A0AAJ1SZF9_9BACI</name>
<gene>
    <name evidence="2" type="ORF">J2S13_001907</name>
</gene>
<sequence length="352" mass="40540">MAHMIPVRKGEELNIERLQAYLHQTIEDLPNEPLIIQQFGTGASNLTYSISIGDFEVVLRRPPMGPVAPKAHDMEREYRILKTISEVLPIAPTPYCYCEDETIIGKPFIIMERKHGVLVDTSFPEGITPTPLLGKQISEIMVNTLVELHEIPYKGSALEKMSKPDGFLERQVHGWLKRYDKAKTDDIPEVELLKKWLLMHIPLSPRPTIIHYDYKLNNALFSEDLSKMIGLFDWEMTTIGDPLADVGAAMSYWIEKNDPEVLKMGFGKPPVTVYDGFYTRKEFIESYSKKSGRDVSNIHFYVTFAYFKLAVICQQIYARYKKGQTNDERFARFGSFVKMLIQHSLHMAHEKF</sequence>
<dbReference type="AlphaFoldDB" id="A0AAJ1SZF9"/>
<dbReference type="RefSeq" id="WP_307257496.1">
    <property type="nucleotide sequence ID" value="NZ_JAUSUC010000021.1"/>
</dbReference>
<organism evidence="2 3">
    <name type="scientific">Oikeobacillus pervagus</name>
    <dbReference type="NCBI Taxonomy" id="1325931"/>
    <lineage>
        <taxon>Bacteria</taxon>
        <taxon>Bacillati</taxon>
        <taxon>Bacillota</taxon>
        <taxon>Bacilli</taxon>
        <taxon>Bacillales</taxon>
        <taxon>Bacillaceae</taxon>
        <taxon>Oikeobacillus</taxon>
    </lineage>
</organism>
<dbReference type="Proteomes" id="UP001237207">
    <property type="component" value="Unassembled WGS sequence"/>
</dbReference>
<dbReference type="GO" id="GO:0016301">
    <property type="term" value="F:kinase activity"/>
    <property type="evidence" value="ECO:0007669"/>
    <property type="project" value="UniProtKB-KW"/>
</dbReference>
<dbReference type="InterPro" id="IPR011009">
    <property type="entry name" value="Kinase-like_dom_sf"/>
</dbReference>
<dbReference type="SUPFAM" id="SSF56112">
    <property type="entry name" value="Protein kinase-like (PK-like)"/>
    <property type="match status" value="1"/>
</dbReference>
<dbReference type="InterPro" id="IPR002575">
    <property type="entry name" value="Aminoglycoside_PTrfase"/>
</dbReference>
<dbReference type="Pfam" id="PF01636">
    <property type="entry name" value="APH"/>
    <property type="match status" value="1"/>
</dbReference>
<dbReference type="PANTHER" id="PTHR47829:SF1">
    <property type="entry name" value="HAD FAMILY PHOSPHATASE"/>
    <property type="match status" value="1"/>
</dbReference>
<dbReference type="InterPro" id="IPR052898">
    <property type="entry name" value="ACAD10-like"/>
</dbReference>
<feature type="domain" description="Aminoglycoside phosphotransferase" evidence="1">
    <location>
        <begin position="36"/>
        <end position="264"/>
    </location>
</feature>
<dbReference type="PANTHER" id="PTHR47829">
    <property type="entry name" value="HYDROLASE, PUTATIVE (AFU_ORTHOLOGUE AFUA_1G12880)-RELATED"/>
    <property type="match status" value="1"/>
</dbReference>
<reference evidence="2" key="1">
    <citation type="submission" date="2023-07" db="EMBL/GenBank/DDBJ databases">
        <title>Genomic Encyclopedia of Type Strains, Phase IV (KMG-IV): sequencing the most valuable type-strain genomes for metagenomic binning, comparative biology and taxonomic classification.</title>
        <authorList>
            <person name="Goeker M."/>
        </authorList>
    </citation>
    <scope>NUCLEOTIDE SEQUENCE</scope>
    <source>
        <strain evidence="2">DSM 23947</strain>
    </source>
</reference>
<dbReference type="InterPro" id="IPR041726">
    <property type="entry name" value="ACAD10_11_N"/>
</dbReference>
<dbReference type="Gene3D" id="3.90.1200.10">
    <property type="match status" value="1"/>
</dbReference>
<dbReference type="EMBL" id="JAUSUC010000021">
    <property type="protein sequence ID" value="MDQ0215489.1"/>
    <property type="molecule type" value="Genomic_DNA"/>
</dbReference>
<proteinExistence type="predicted"/>
<dbReference type="CDD" id="cd05154">
    <property type="entry name" value="ACAD10_11_N-like"/>
    <property type="match status" value="1"/>
</dbReference>
<dbReference type="Gene3D" id="3.30.200.20">
    <property type="entry name" value="Phosphorylase Kinase, domain 1"/>
    <property type="match status" value="1"/>
</dbReference>
<protein>
    <submittedName>
        <fullName evidence="2">Aminoglycoside phosphotransferase (APT) family kinase protein</fullName>
    </submittedName>
</protein>
<comment type="caution">
    <text evidence="2">The sequence shown here is derived from an EMBL/GenBank/DDBJ whole genome shotgun (WGS) entry which is preliminary data.</text>
</comment>
<evidence type="ECO:0000259" key="1">
    <source>
        <dbReference type="Pfam" id="PF01636"/>
    </source>
</evidence>
<keyword evidence="3" id="KW-1185">Reference proteome</keyword>
<evidence type="ECO:0000313" key="3">
    <source>
        <dbReference type="Proteomes" id="UP001237207"/>
    </source>
</evidence>
<keyword evidence="2" id="KW-0418">Kinase</keyword>
<evidence type="ECO:0000313" key="2">
    <source>
        <dbReference type="EMBL" id="MDQ0215489.1"/>
    </source>
</evidence>
<keyword evidence="2" id="KW-0808">Transferase</keyword>